<gene>
    <name evidence="2" type="ORF">Goshw_024309</name>
</gene>
<evidence type="ECO:0000313" key="3">
    <source>
        <dbReference type="Proteomes" id="UP000593576"/>
    </source>
</evidence>
<dbReference type="OrthoDB" id="981154at2759"/>
<sequence>MGPHSLGPFNLLIGESYATIIWVRFQIIFTETKVERIRYARAYIIEMIGGSLMPDLSRNLVRLMWLLKLIHFRAAGKFSWGSAVFATLYREM</sequence>
<comment type="caution">
    <text evidence="2">The sequence shown here is derived from an EMBL/GenBank/DDBJ whole genome shotgun (WGS) entry which is preliminary data.</text>
</comment>
<accession>A0A7J9L595</accession>
<organism evidence="2 3">
    <name type="scientific">Gossypium schwendimanii</name>
    <name type="common">Cotton</name>
    <dbReference type="NCBI Taxonomy" id="34291"/>
    <lineage>
        <taxon>Eukaryota</taxon>
        <taxon>Viridiplantae</taxon>
        <taxon>Streptophyta</taxon>
        <taxon>Embryophyta</taxon>
        <taxon>Tracheophyta</taxon>
        <taxon>Spermatophyta</taxon>
        <taxon>Magnoliopsida</taxon>
        <taxon>eudicotyledons</taxon>
        <taxon>Gunneridae</taxon>
        <taxon>Pentapetalae</taxon>
        <taxon>rosids</taxon>
        <taxon>malvids</taxon>
        <taxon>Malvales</taxon>
        <taxon>Malvaceae</taxon>
        <taxon>Malvoideae</taxon>
        <taxon>Gossypium</taxon>
    </lineage>
</organism>
<evidence type="ECO:0000259" key="1">
    <source>
        <dbReference type="Pfam" id="PF10536"/>
    </source>
</evidence>
<evidence type="ECO:0000313" key="2">
    <source>
        <dbReference type="EMBL" id="MBA0853952.1"/>
    </source>
</evidence>
<dbReference type="Pfam" id="PF10536">
    <property type="entry name" value="PMD"/>
    <property type="match status" value="1"/>
</dbReference>
<dbReference type="InterPro" id="IPR019557">
    <property type="entry name" value="AminoTfrase-like_pln_mobile"/>
</dbReference>
<dbReference type="PANTHER" id="PTHR46033:SF8">
    <property type="entry name" value="PROTEIN MAINTENANCE OF MERISTEMS-LIKE"/>
    <property type="match status" value="1"/>
</dbReference>
<dbReference type="EMBL" id="JABFAF010000004">
    <property type="protein sequence ID" value="MBA0853952.1"/>
    <property type="molecule type" value="Genomic_DNA"/>
</dbReference>
<proteinExistence type="predicted"/>
<dbReference type="Proteomes" id="UP000593576">
    <property type="component" value="Unassembled WGS sequence"/>
</dbReference>
<dbReference type="GO" id="GO:0010073">
    <property type="term" value="P:meristem maintenance"/>
    <property type="evidence" value="ECO:0007669"/>
    <property type="project" value="InterPro"/>
</dbReference>
<protein>
    <recommendedName>
        <fullName evidence="1">Aminotransferase-like plant mobile domain-containing protein</fullName>
    </recommendedName>
</protein>
<keyword evidence="3" id="KW-1185">Reference proteome</keyword>
<feature type="domain" description="Aminotransferase-like plant mobile" evidence="1">
    <location>
        <begin position="36"/>
        <end position="92"/>
    </location>
</feature>
<dbReference type="AlphaFoldDB" id="A0A7J9L595"/>
<dbReference type="PANTHER" id="PTHR46033">
    <property type="entry name" value="PROTEIN MAIN-LIKE 2"/>
    <property type="match status" value="1"/>
</dbReference>
<dbReference type="InterPro" id="IPR044824">
    <property type="entry name" value="MAIN-like"/>
</dbReference>
<name>A0A7J9L595_GOSSC</name>
<reference evidence="2 3" key="1">
    <citation type="journal article" date="2019" name="Genome Biol. Evol.">
        <title>Insights into the evolution of the New World diploid cottons (Gossypium, subgenus Houzingenia) based on genome sequencing.</title>
        <authorList>
            <person name="Grover C.E."/>
            <person name="Arick M.A. 2nd"/>
            <person name="Thrash A."/>
            <person name="Conover J.L."/>
            <person name="Sanders W.S."/>
            <person name="Peterson D.G."/>
            <person name="Frelichowski J.E."/>
            <person name="Scheffler J.A."/>
            <person name="Scheffler B.E."/>
            <person name="Wendel J.F."/>
        </authorList>
    </citation>
    <scope>NUCLEOTIDE SEQUENCE [LARGE SCALE GENOMIC DNA]</scope>
    <source>
        <strain evidence="2">1</strain>
        <tissue evidence="2">Leaf</tissue>
    </source>
</reference>